<organism evidence="2 3">
    <name type="scientific">Geomonas silvestris</name>
    <dbReference type="NCBI Taxonomy" id="2740184"/>
    <lineage>
        <taxon>Bacteria</taxon>
        <taxon>Pseudomonadati</taxon>
        <taxon>Thermodesulfobacteriota</taxon>
        <taxon>Desulfuromonadia</taxon>
        <taxon>Geobacterales</taxon>
        <taxon>Geobacteraceae</taxon>
        <taxon>Geomonas</taxon>
    </lineage>
</organism>
<proteinExistence type="predicted"/>
<protein>
    <submittedName>
        <fullName evidence="2">Uncharacterized protein</fullName>
    </submittedName>
</protein>
<keyword evidence="1" id="KW-0175">Coiled coil</keyword>
<feature type="coiled-coil region" evidence="1">
    <location>
        <begin position="13"/>
        <end position="50"/>
    </location>
</feature>
<sequence>MAIITSLPNLTSTRELDLEIESFQRHIEKLKALRARLAQEERQAGKTATEK</sequence>
<reference evidence="3" key="1">
    <citation type="submission" date="2020-06" db="EMBL/GenBank/DDBJ databases">
        <title>Draft genomic sequence of Geomonas sp. Red330.</title>
        <authorList>
            <person name="Itoh H."/>
            <person name="Zhenxing X."/>
            <person name="Ushijima N."/>
            <person name="Masuda Y."/>
            <person name="Shiratori Y."/>
            <person name="Senoo K."/>
        </authorList>
    </citation>
    <scope>NUCLEOTIDE SEQUENCE [LARGE SCALE GENOMIC DNA]</scope>
    <source>
        <strain evidence="3">Red330</strain>
    </source>
</reference>
<gene>
    <name evidence="2" type="ORF">GMST_43380</name>
</gene>
<comment type="caution">
    <text evidence="2">The sequence shown here is derived from an EMBL/GenBank/DDBJ whole genome shotgun (WGS) entry which is preliminary data.</text>
</comment>
<dbReference type="EMBL" id="BLXX01000024">
    <property type="protein sequence ID" value="GFO62013.1"/>
    <property type="molecule type" value="Genomic_DNA"/>
</dbReference>
<evidence type="ECO:0000313" key="3">
    <source>
        <dbReference type="Proteomes" id="UP000556026"/>
    </source>
</evidence>
<evidence type="ECO:0000313" key="2">
    <source>
        <dbReference type="EMBL" id="GFO62013.1"/>
    </source>
</evidence>
<dbReference type="Proteomes" id="UP000556026">
    <property type="component" value="Unassembled WGS sequence"/>
</dbReference>
<evidence type="ECO:0000256" key="1">
    <source>
        <dbReference type="SAM" id="Coils"/>
    </source>
</evidence>
<dbReference type="RefSeq" id="WP_183356795.1">
    <property type="nucleotide sequence ID" value="NZ_BLXX01000024.1"/>
</dbReference>
<dbReference type="AlphaFoldDB" id="A0A6V8MQL7"/>
<accession>A0A6V8MQL7</accession>
<keyword evidence="3" id="KW-1185">Reference proteome</keyword>
<name>A0A6V8MQL7_9BACT</name>